<keyword evidence="9" id="KW-1185">Reference proteome</keyword>
<dbReference type="InterPro" id="IPR027417">
    <property type="entry name" value="P-loop_NTPase"/>
</dbReference>
<evidence type="ECO:0000256" key="5">
    <source>
        <dbReference type="ARBA" id="ARBA00022967"/>
    </source>
</evidence>
<sequence length="224" mass="23206">MRPAGISAVLAVSGLAKSFEGSGPAFRDLDITVGAGDLVVVTGRRESGKTSVLRCLGGTYLPSAGTVVLAVDGHHADLATALPRTLAWIRRQHMAIFDGPLVAPPSQSVATAVARAAQVSREDGLRAMERLGAGQLADEALGRLRPAQRRSVALAAALAAPARLLLLDEPESVADPGLLAGWFEARRADGTSIVVAARAGSAFCEHATTVIHLDAIHLDEGRQT</sequence>
<dbReference type="EMBL" id="JBHUCP010000026">
    <property type="protein sequence ID" value="MFD1533849.1"/>
    <property type="molecule type" value="Genomic_DNA"/>
</dbReference>
<keyword evidence="2" id="KW-0547">Nucleotide-binding</keyword>
<dbReference type="Pfam" id="PF00005">
    <property type="entry name" value="ABC_tran"/>
    <property type="match status" value="1"/>
</dbReference>
<feature type="domain" description="ABC transporter" evidence="7">
    <location>
        <begin position="10"/>
        <end position="224"/>
    </location>
</feature>
<dbReference type="PANTHER" id="PTHR43499:SF1">
    <property type="entry name" value="ABC TRANSPORTER I FAMILY MEMBER 1"/>
    <property type="match status" value="1"/>
</dbReference>
<proteinExistence type="predicted"/>
<dbReference type="PANTHER" id="PTHR43499">
    <property type="entry name" value="ABC TRANSPORTER I FAMILY MEMBER 1"/>
    <property type="match status" value="1"/>
</dbReference>
<dbReference type="RefSeq" id="WP_343977621.1">
    <property type="nucleotide sequence ID" value="NZ_BAAAJG010000009.1"/>
</dbReference>
<accession>A0ABW4FUZ4</accession>
<keyword evidence="1" id="KW-0813">Transport</keyword>
<evidence type="ECO:0000313" key="9">
    <source>
        <dbReference type="Proteomes" id="UP001597145"/>
    </source>
</evidence>
<evidence type="ECO:0000256" key="4">
    <source>
        <dbReference type="ARBA" id="ARBA00022840"/>
    </source>
</evidence>
<dbReference type="SMART" id="SM00382">
    <property type="entry name" value="AAA"/>
    <property type="match status" value="1"/>
</dbReference>
<dbReference type="InterPro" id="IPR005895">
    <property type="entry name" value="ABC_transptr_haem_export_CcmA"/>
</dbReference>
<dbReference type="GO" id="GO:0005524">
    <property type="term" value="F:ATP binding"/>
    <property type="evidence" value="ECO:0007669"/>
    <property type="project" value="UniProtKB-KW"/>
</dbReference>
<evidence type="ECO:0000256" key="1">
    <source>
        <dbReference type="ARBA" id="ARBA00022448"/>
    </source>
</evidence>
<name>A0ABW4FUZ4_9PSEU</name>
<evidence type="ECO:0000259" key="7">
    <source>
        <dbReference type="PROSITE" id="PS50893"/>
    </source>
</evidence>
<dbReference type="PROSITE" id="PS50893">
    <property type="entry name" value="ABC_TRANSPORTER_2"/>
    <property type="match status" value="1"/>
</dbReference>
<keyword evidence="4 8" id="KW-0067">ATP-binding</keyword>
<dbReference type="InterPro" id="IPR003593">
    <property type="entry name" value="AAA+_ATPase"/>
</dbReference>
<comment type="caution">
    <text evidence="8">The sequence shown here is derived from an EMBL/GenBank/DDBJ whole genome shotgun (WGS) entry which is preliminary data.</text>
</comment>
<gene>
    <name evidence="8" type="ORF">ACFSCY_30980</name>
</gene>
<protein>
    <submittedName>
        <fullName evidence="8">ATP-binding cassette domain-containing protein</fullName>
    </submittedName>
</protein>
<dbReference type="InterPro" id="IPR003439">
    <property type="entry name" value="ABC_transporter-like_ATP-bd"/>
</dbReference>
<organism evidence="8 9">
    <name type="scientific">Pseudonocardia aurantiaca</name>
    <dbReference type="NCBI Taxonomy" id="75290"/>
    <lineage>
        <taxon>Bacteria</taxon>
        <taxon>Bacillati</taxon>
        <taxon>Actinomycetota</taxon>
        <taxon>Actinomycetes</taxon>
        <taxon>Pseudonocardiales</taxon>
        <taxon>Pseudonocardiaceae</taxon>
        <taxon>Pseudonocardia</taxon>
    </lineage>
</organism>
<evidence type="ECO:0000313" key="8">
    <source>
        <dbReference type="EMBL" id="MFD1533849.1"/>
    </source>
</evidence>
<dbReference type="Gene3D" id="3.40.50.300">
    <property type="entry name" value="P-loop containing nucleotide triphosphate hydrolases"/>
    <property type="match status" value="1"/>
</dbReference>
<dbReference type="SUPFAM" id="SSF52540">
    <property type="entry name" value="P-loop containing nucleoside triphosphate hydrolases"/>
    <property type="match status" value="1"/>
</dbReference>
<keyword evidence="5" id="KW-1278">Translocase</keyword>
<keyword evidence="3" id="KW-0201">Cytochrome c-type biogenesis</keyword>
<dbReference type="Proteomes" id="UP001597145">
    <property type="component" value="Unassembled WGS sequence"/>
</dbReference>
<evidence type="ECO:0000256" key="6">
    <source>
        <dbReference type="ARBA" id="ARBA00023136"/>
    </source>
</evidence>
<reference evidence="9" key="1">
    <citation type="journal article" date="2019" name="Int. J. Syst. Evol. Microbiol.">
        <title>The Global Catalogue of Microorganisms (GCM) 10K type strain sequencing project: providing services to taxonomists for standard genome sequencing and annotation.</title>
        <authorList>
            <consortium name="The Broad Institute Genomics Platform"/>
            <consortium name="The Broad Institute Genome Sequencing Center for Infectious Disease"/>
            <person name="Wu L."/>
            <person name="Ma J."/>
        </authorList>
    </citation>
    <scope>NUCLEOTIDE SEQUENCE [LARGE SCALE GENOMIC DNA]</scope>
    <source>
        <strain evidence="9">JCM 12165</strain>
    </source>
</reference>
<evidence type="ECO:0000256" key="3">
    <source>
        <dbReference type="ARBA" id="ARBA00022748"/>
    </source>
</evidence>
<evidence type="ECO:0000256" key="2">
    <source>
        <dbReference type="ARBA" id="ARBA00022741"/>
    </source>
</evidence>
<keyword evidence="6" id="KW-0472">Membrane</keyword>